<name>A0A6N2LK50_SALVM</name>
<dbReference type="EMBL" id="CAADRP010001568">
    <property type="protein sequence ID" value="VFU41829.1"/>
    <property type="molecule type" value="Genomic_DNA"/>
</dbReference>
<gene>
    <name evidence="1" type="ORF">SVIM_LOCUS247421</name>
</gene>
<accession>A0A6N2LK50</accession>
<evidence type="ECO:0000313" key="1">
    <source>
        <dbReference type="EMBL" id="VFU41829.1"/>
    </source>
</evidence>
<protein>
    <submittedName>
        <fullName evidence="1">Uncharacterized protein</fullName>
    </submittedName>
</protein>
<organism evidence="1">
    <name type="scientific">Salix viminalis</name>
    <name type="common">Common osier</name>
    <name type="synonym">Basket willow</name>
    <dbReference type="NCBI Taxonomy" id="40686"/>
    <lineage>
        <taxon>Eukaryota</taxon>
        <taxon>Viridiplantae</taxon>
        <taxon>Streptophyta</taxon>
        <taxon>Embryophyta</taxon>
        <taxon>Tracheophyta</taxon>
        <taxon>Spermatophyta</taxon>
        <taxon>Magnoliopsida</taxon>
        <taxon>eudicotyledons</taxon>
        <taxon>Gunneridae</taxon>
        <taxon>Pentapetalae</taxon>
        <taxon>rosids</taxon>
        <taxon>fabids</taxon>
        <taxon>Malpighiales</taxon>
        <taxon>Salicaceae</taxon>
        <taxon>Saliceae</taxon>
        <taxon>Salix</taxon>
    </lineage>
</organism>
<reference evidence="1" key="1">
    <citation type="submission" date="2019-03" db="EMBL/GenBank/DDBJ databases">
        <authorList>
            <person name="Mank J."/>
            <person name="Almeida P."/>
        </authorList>
    </citation>
    <scope>NUCLEOTIDE SEQUENCE</scope>
    <source>
        <strain evidence="1">78183</strain>
    </source>
</reference>
<dbReference type="AlphaFoldDB" id="A0A6N2LK50"/>
<sequence>MTYVSEFGLLKTSGFEIKNKYIFGSLDGDPANTSNRFHAKLQHCLATLLFTSALLGTPISSCTTQNSYH</sequence>
<proteinExistence type="predicted"/>